<dbReference type="InterPro" id="IPR008921">
    <property type="entry name" value="DNA_pol3_clamp-load_cplx_C"/>
</dbReference>
<sequence>FRPTVMQILPRITKITKIENIEISEKDLLALIGRADCDLRNILNCLEFWSSGENQNSAKNKDSSIGTWDAAAALFKPKNTGSAQFFEERSRYYFVDQMMVPLLIQENYLQHKLFGKNSFEKYVETSQILADSDLINKTIYSGQSFGLLPLHALLSCVIPAERVSGGQKPFRLQFPQWLGKNSNRNKNYRLCAAALRRIGKKMRCLNAKKFVADCSGALIRYISEPMIEKGKEGVEESIRRLVGYDLNKDDFDFMVANGAYENDKIVIETKAKSAFTRKFNSLNKTEILLMSEKTRKRKQPERTTKKLTKEGYEDDGFIVSSEIEESEDSFEIKSSRKRKTAVKKGKRSQKNGSKRRKPKSKKS</sequence>
<dbReference type="EMBL" id="JBDODL010000853">
    <property type="protein sequence ID" value="MES1920768.1"/>
    <property type="molecule type" value="Genomic_DNA"/>
</dbReference>
<proteinExistence type="predicted"/>
<dbReference type="PANTHER" id="PTHR23389:SF6">
    <property type="entry name" value="REPLICATION FACTOR C SUBUNIT 1"/>
    <property type="match status" value="1"/>
</dbReference>
<dbReference type="Gene3D" id="1.10.8.60">
    <property type="match status" value="1"/>
</dbReference>
<feature type="domain" description="DNA replication factor RFC1 C-terminal" evidence="3">
    <location>
        <begin position="130"/>
        <end position="281"/>
    </location>
</feature>
<dbReference type="PANTHER" id="PTHR23389">
    <property type="entry name" value="CHROMOSOME TRANSMISSION FIDELITY FACTOR 18"/>
    <property type="match status" value="1"/>
</dbReference>
<dbReference type="Pfam" id="PF08519">
    <property type="entry name" value="RFC1"/>
    <property type="match status" value="1"/>
</dbReference>
<reference evidence="4 5" key="1">
    <citation type="journal article" date="2024" name="BMC Biol.">
        <title>Comparative genomics of Ascetosporea gives new insight into the evolutionary basis for animal parasitism in Rhizaria.</title>
        <authorList>
            <person name="Hiltunen Thoren M."/>
            <person name="Onut-Brannstrom I."/>
            <person name="Alfjorden A."/>
            <person name="Peckova H."/>
            <person name="Swords F."/>
            <person name="Hooper C."/>
            <person name="Holzer A.S."/>
            <person name="Bass D."/>
            <person name="Burki F."/>
        </authorList>
    </citation>
    <scope>NUCLEOTIDE SEQUENCE [LARGE SCALE GENOMIC DNA]</scope>
    <source>
        <strain evidence="4">20-A016</strain>
    </source>
</reference>
<evidence type="ECO:0000256" key="1">
    <source>
        <dbReference type="ARBA" id="ARBA00022705"/>
    </source>
</evidence>
<keyword evidence="1" id="KW-0235">DNA replication</keyword>
<gene>
    <name evidence="4" type="ORF">MHBO_002406</name>
</gene>
<evidence type="ECO:0000313" key="4">
    <source>
        <dbReference type="EMBL" id="MES1920768.1"/>
    </source>
</evidence>
<dbReference type="Gene3D" id="1.20.272.10">
    <property type="match status" value="1"/>
</dbReference>
<dbReference type="InterPro" id="IPR013725">
    <property type="entry name" value="DNA_replication_fac_RFC1_C"/>
</dbReference>
<evidence type="ECO:0000256" key="2">
    <source>
        <dbReference type="SAM" id="MobiDB-lite"/>
    </source>
</evidence>
<name>A0ABV2AN01_9EUKA</name>
<evidence type="ECO:0000259" key="3">
    <source>
        <dbReference type="Pfam" id="PF08519"/>
    </source>
</evidence>
<feature type="non-terminal residue" evidence="4">
    <location>
        <position position="363"/>
    </location>
</feature>
<protein>
    <recommendedName>
        <fullName evidence="3">DNA replication factor RFC1 C-terminal domain-containing protein</fullName>
    </recommendedName>
</protein>
<comment type="caution">
    <text evidence="4">The sequence shown here is derived from an EMBL/GenBank/DDBJ whole genome shotgun (WGS) entry which is preliminary data.</text>
</comment>
<keyword evidence="5" id="KW-1185">Reference proteome</keyword>
<feature type="region of interest" description="Disordered" evidence="2">
    <location>
        <begin position="325"/>
        <end position="363"/>
    </location>
</feature>
<feature type="compositionally biased region" description="Basic residues" evidence="2">
    <location>
        <begin position="335"/>
        <end position="363"/>
    </location>
</feature>
<organism evidence="4 5">
    <name type="scientific">Bonamia ostreae</name>
    <dbReference type="NCBI Taxonomy" id="126728"/>
    <lineage>
        <taxon>Eukaryota</taxon>
        <taxon>Sar</taxon>
        <taxon>Rhizaria</taxon>
        <taxon>Endomyxa</taxon>
        <taxon>Ascetosporea</taxon>
        <taxon>Haplosporida</taxon>
        <taxon>Bonamia</taxon>
    </lineage>
</organism>
<feature type="non-terminal residue" evidence="4">
    <location>
        <position position="1"/>
    </location>
</feature>
<dbReference type="SUPFAM" id="SSF48019">
    <property type="entry name" value="post-AAA+ oligomerization domain-like"/>
    <property type="match status" value="1"/>
</dbReference>
<evidence type="ECO:0000313" key="5">
    <source>
        <dbReference type="Proteomes" id="UP001439008"/>
    </source>
</evidence>
<dbReference type="Proteomes" id="UP001439008">
    <property type="component" value="Unassembled WGS sequence"/>
</dbReference>
<accession>A0ABV2AN01</accession>